<evidence type="ECO:0000259" key="4">
    <source>
        <dbReference type="SMART" id="SM01318"/>
    </source>
</evidence>
<feature type="chain" id="PRO_5035765460" evidence="3">
    <location>
        <begin position="18"/>
        <end position="110"/>
    </location>
</feature>
<dbReference type="PANTHER" id="PTHR39957:SF1">
    <property type="entry name" value="AT09846P1-RELATED"/>
    <property type="match status" value="1"/>
</dbReference>
<evidence type="ECO:0000313" key="6">
    <source>
        <dbReference type="Proteomes" id="UP000691718"/>
    </source>
</evidence>
<dbReference type="PANTHER" id="PTHR39957">
    <property type="entry name" value="AT09846P1-RELATED"/>
    <property type="match status" value="1"/>
</dbReference>
<sequence length="110" mass="12421">MVAKILCFMFMVGIACAATWQGKAPKKPAELAHKEGCYVKEINDVIPYRTEVTPIGFCYRIECSGDMLYYASCGKRLTNDPRCHITDKDLSLPYPDCCPKFKCDLDNNLI</sequence>
<dbReference type="EMBL" id="CAJQZP010000397">
    <property type="protein sequence ID" value="CAG4959602.1"/>
    <property type="molecule type" value="Genomic_DNA"/>
</dbReference>
<dbReference type="AlphaFoldDB" id="A0A8S3WGH8"/>
<dbReference type="OrthoDB" id="6761907at2759"/>
<keyword evidence="3" id="KW-0732">Signal</keyword>
<name>A0A8S3WGH8_PARAO</name>
<dbReference type="InterPro" id="IPR053308">
    <property type="entry name" value="Vago-like"/>
</dbReference>
<keyword evidence="2" id="KW-0964">Secreted</keyword>
<dbReference type="GO" id="GO:0005576">
    <property type="term" value="C:extracellular region"/>
    <property type="evidence" value="ECO:0007669"/>
    <property type="project" value="UniProtKB-SubCell"/>
</dbReference>
<comment type="subcellular location">
    <subcellularLocation>
        <location evidence="1">Secreted</location>
    </subcellularLocation>
</comment>
<reference evidence="5" key="1">
    <citation type="submission" date="2021-04" db="EMBL/GenBank/DDBJ databases">
        <authorList>
            <person name="Tunstrom K."/>
        </authorList>
    </citation>
    <scope>NUCLEOTIDE SEQUENCE</scope>
</reference>
<organism evidence="5 6">
    <name type="scientific">Parnassius apollo</name>
    <name type="common">Apollo butterfly</name>
    <name type="synonym">Papilio apollo</name>
    <dbReference type="NCBI Taxonomy" id="110799"/>
    <lineage>
        <taxon>Eukaryota</taxon>
        <taxon>Metazoa</taxon>
        <taxon>Ecdysozoa</taxon>
        <taxon>Arthropoda</taxon>
        <taxon>Hexapoda</taxon>
        <taxon>Insecta</taxon>
        <taxon>Pterygota</taxon>
        <taxon>Neoptera</taxon>
        <taxon>Endopterygota</taxon>
        <taxon>Lepidoptera</taxon>
        <taxon>Glossata</taxon>
        <taxon>Ditrysia</taxon>
        <taxon>Papilionoidea</taxon>
        <taxon>Papilionidae</taxon>
        <taxon>Parnassiinae</taxon>
        <taxon>Parnassini</taxon>
        <taxon>Parnassius</taxon>
        <taxon>Parnassius</taxon>
    </lineage>
</organism>
<accession>A0A8S3WGH8</accession>
<dbReference type="Pfam" id="PF15430">
    <property type="entry name" value="SVWC"/>
    <property type="match status" value="1"/>
</dbReference>
<keyword evidence="6" id="KW-1185">Reference proteome</keyword>
<evidence type="ECO:0000256" key="1">
    <source>
        <dbReference type="ARBA" id="ARBA00004613"/>
    </source>
</evidence>
<dbReference type="Proteomes" id="UP000691718">
    <property type="component" value="Unassembled WGS sequence"/>
</dbReference>
<comment type="caution">
    <text evidence="5">The sequence shown here is derived from an EMBL/GenBank/DDBJ whole genome shotgun (WGS) entry which is preliminary data.</text>
</comment>
<feature type="domain" description="Single" evidence="4">
    <location>
        <begin position="37"/>
        <end position="103"/>
    </location>
</feature>
<proteinExistence type="predicted"/>
<dbReference type="PROSITE" id="PS51257">
    <property type="entry name" value="PROKAR_LIPOPROTEIN"/>
    <property type="match status" value="1"/>
</dbReference>
<gene>
    <name evidence="5" type="ORF">PAPOLLO_LOCUS6204</name>
</gene>
<dbReference type="InterPro" id="IPR029277">
    <property type="entry name" value="SVWC_dom"/>
</dbReference>
<evidence type="ECO:0000313" key="5">
    <source>
        <dbReference type="EMBL" id="CAG4959602.1"/>
    </source>
</evidence>
<protein>
    <submittedName>
        <fullName evidence="5">(apollo) hypothetical protein</fullName>
    </submittedName>
</protein>
<evidence type="ECO:0000256" key="2">
    <source>
        <dbReference type="ARBA" id="ARBA00022525"/>
    </source>
</evidence>
<evidence type="ECO:0000256" key="3">
    <source>
        <dbReference type="SAM" id="SignalP"/>
    </source>
</evidence>
<feature type="signal peptide" evidence="3">
    <location>
        <begin position="1"/>
        <end position="17"/>
    </location>
</feature>
<dbReference type="SMART" id="SM01318">
    <property type="entry name" value="SVWC"/>
    <property type="match status" value="1"/>
</dbReference>